<dbReference type="EMBL" id="SJPO01000001">
    <property type="protein sequence ID" value="TWT85406.1"/>
    <property type="molecule type" value="Genomic_DNA"/>
</dbReference>
<dbReference type="Proteomes" id="UP000318478">
    <property type="component" value="Unassembled WGS sequence"/>
</dbReference>
<sequence length="159" mass="18258">MDFRDRLQKAASRGARSRAEREFAEAAEALSEEECKRLHSRLRLSLTEHIEKCLHQLADNFPGFKPETIVDERGWGSAVTRDDVAMSGGKRTNLFSRLQVLVGPYNEFKVLDIAAKGAVHNKETFARNHHQPLAEVDEDQFRELIEMWIVEYAELYAAR</sequence>
<accession>A0A5C5ZE30</accession>
<evidence type="ECO:0000313" key="2">
    <source>
        <dbReference type="Proteomes" id="UP000318478"/>
    </source>
</evidence>
<gene>
    <name evidence="1" type="ORF">Pla123a_02130</name>
</gene>
<dbReference type="RefSeq" id="WP_146583672.1">
    <property type="nucleotide sequence ID" value="NZ_SJPO01000001.1"/>
</dbReference>
<name>A0A5C5ZE30_9BACT</name>
<organism evidence="1 2">
    <name type="scientific">Posidoniimonas polymericola</name>
    <dbReference type="NCBI Taxonomy" id="2528002"/>
    <lineage>
        <taxon>Bacteria</taxon>
        <taxon>Pseudomonadati</taxon>
        <taxon>Planctomycetota</taxon>
        <taxon>Planctomycetia</taxon>
        <taxon>Pirellulales</taxon>
        <taxon>Lacipirellulaceae</taxon>
        <taxon>Posidoniimonas</taxon>
    </lineage>
</organism>
<comment type="caution">
    <text evidence="1">The sequence shown here is derived from an EMBL/GenBank/DDBJ whole genome shotgun (WGS) entry which is preliminary data.</text>
</comment>
<protein>
    <submittedName>
        <fullName evidence="1">Uncharacterized protein</fullName>
    </submittedName>
</protein>
<evidence type="ECO:0000313" key="1">
    <source>
        <dbReference type="EMBL" id="TWT85406.1"/>
    </source>
</evidence>
<dbReference type="AlphaFoldDB" id="A0A5C5ZE30"/>
<proteinExistence type="predicted"/>
<keyword evidence="2" id="KW-1185">Reference proteome</keyword>
<dbReference type="OrthoDB" id="269629at2"/>
<reference evidence="1 2" key="1">
    <citation type="submission" date="2019-02" db="EMBL/GenBank/DDBJ databases">
        <title>Deep-cultivation of Planctomycetes and their phenomic and genomic characterization uncovers novel biology.</title>
        <authorList>
            <person name="Wiegand S."/>
            <person name="Jogler M."/>
            <person name="Boedeker C."/>
            <person name="Pinto D."/>
            <person name="Vollmers J."/>
            <person name="Rivas-Marin E."/>
            <person name="Kohn T."/>
            <person name="Peeters S.H."/>
            <person name="Heuer A."/>
            <person name="Rast P."/>
            <person name="Oberbeckmann S."/>
            <person name="Bunk B."/>
            <person name="Jeske O."/>
            <person name="Meyerdierks A."/>
            <person name="Storesund J.E."/>
            <person name="Kallscheuer N."/>
            <person name="Luecker S."/>
            <person name="Lage O.M."/>
            <person name="Pohl T."/>
            <person name="Merkel B.J."/>
            <person name="Hornburger P."/>
            <person name="Mueller R.-W."/>
            <person name="Bruemmer F."/>
            <person name="Labrenz M."/>
            <person name="Spormann A.M."/>
            <person name="Op Den Camp H."/>
            <person name="Overmann J."/>
            <person name="Amann R."/>
            <person name="Jetten M.S.M."/>
            <person name="Mascher T."/>
            <person name="Medema M.H."/>
            <person name="Devos D.P."/>
            <person name="Kaster A.-K."/>
            <person name="Ovreas L."/>
            <person name="Rohde M."/>
            <person name="Galperin M.Y."/>
            <person name="Jogler C."/>
        </authorList>
    </citation>
    <scope>NUCLEOTIDE SEQUENCE [LARGE SCALE GENOMIC DNA]</scope>
    <source>
        <strain evidence="1 2">Pla123a</strain>
    </source>
</reference>